<dbReference type="SUPFAM" id="SSF81452">
    <property type="entry name" value="Cytochrome c oxidase subunit III-like"/>
    <property type="match status" value="1"/>
</dbReference>
<evidence type="ECO:0000256" key="10">
    <source>
        <dbReference type="SAM" id="Phobius"/>
    </source>
</evidence>
<dbReference type="InterPro" id="IPR000298">
    <property type="entry name" value="Cyt_c_oxidase-like_su3"/>
</dbReference>
<dbReference type="Proteomes" id="UP000093712">
    <property type="component" value="Unassembled WGS sequence"/>
</dbReference>
<evidence type="ECO:0000256" key="5">
    <source>
        <dbReference type="ARBA" id="ARBA00022989"/>
    </source>
</evidence>
<comment type="subcellular location">
    <subcellularLocation>
        <location evidence="9">Cell membrane</location>
        <topology evidence="9">Multi-pass membrane protein</topology>
    </subcellularLocation>
    <subcellularLocation>
        <location evidence="1">Membrane</location>
        <topology evidence="1">Multi-pass membrane protein</topology>
    </subcellularLocation>
</comment>
<dbReference type="AlphaFoldDB" id="A0AA91EYM4"/>
<dbReference type="PROSITE" id="PS50253">
    <property type="entry name" value="COX3"/>
    <property type="match status" value="1"/>
</dbReference>
<dbReference type="PANTHER" id="PTHR11403">
    <property type="entry name" value="CYTOCHROME C OXIDASE SUBUNIT III"/>
    <property type="match status" value="1"/>
</dbReference>
<feature type="transmembrane region" description="Helical" evidence="10">
    <location>
        <begin position="139"/>
        <end position="161"/>
    </location>
</feature>
<gene>
    <name evidence="12" type="ORF">A5649_04970</name>
</gene>
<dbReference type="InterPro" id="IPR013833">
    <property type="entry name" value="Cyt_c_oxidase_su3_a-hlx"/>
</dbReference>
<keyword evidence="5 10" id="KW-1133">Transmembrane helix</keyword>
<evidence type="ECO:0000256" key="9">
    <source>
        <dbReference type="RuleBase" id="RU003376"/>
    </source>
</evidence>
<evidence type="ECO:0000256" key="1">
    <source>
        <dbReference type="ARBA" id="ARBA00004141"/>
    </source>
</evidence>
<keyword evidence="4 9" id="KW-0812">Transmembrane</keyword>
<dbReference type="GO" id="GO:0004129">
    <property type="term" value="F:cytochrome-c oxidase activity"/>
    <property type="evidence" value="ECO:0007669"/>
    <property type="project" value="UniProtKB-EC"/>
</dbReference>
<dbReference type="GO" id="GO:0005886">
    <property type="term" value="C:plasma membrane"/>
    <property type="evidence" value="ECO:0007669"/>
    <property type="project" value="UniProtKB-SubCell"/>
</dbReference>
<dbReference type="InterPro" id="IPR035973">
    <property type="entry name" value="Cyt_c_oxidase_su3-like_sf"/>
</dbReference>
<comment type="similarity">
    <text evidence="2 9">Belongs to the cytochrome c oxidase subunit 3 family.</text>
</comment>
<evidence type="ECO:0000256" key="6">
    <source>
        <dbReference type="ARBA" id="ARBA00023136"/>
    </source>
</evidence>
<proteinExistence type="inferred from homology"/>
<evidence type="ECO:0000256" key="7">
    <source>
        <dbReference type="ARBA" id="ARBA00031400"/>
    </source>
</evidence>
<protein>
    <recommendedName>
        <fullName evidence="3">Probable cytochrome c oxidase subunit 3</fullName>
    </recommendedName>
    <alternativeName>
        <fullName evidence="7">Cytochrome aa3 subunit 3</fullName>
    </alternativeName>
</protein>
<evidence type="ECO:0000256" key="3">
    <source>
        <dbReference type="ARBA" id="ARBA00022347"/>
    </source>
</evidence>
<keyword evidence="6 10" id="KW-0472">Membrane</keyword>
<dbReference type="InterPro" id="IPR024791">
    <property type="entry name" value="Cyt_c/ubiquinol_Oxase_su3"/>
</dbReference>
<comment type="catalytic activity">
    <reaction evidence="8">
        <text>4 Fe(II)-[cytochrome c] + O2 + 8 H(+)(in) = 4 Fe(III)-[cytochrome c] + 2 H2O + 4 H(+)(out)</text>
        <dbReference type="Rhea" id="RHEA:11436"/>
        <dbReference type="Rhea" id="RHEA-COMP:10350"/>
        <dbReference type="Rhea" id="RHEA-COMP:14399"/>
        <dbReference type="ChEBI" id="CHEBI:15377"/>
        <dbReference type="ChEBI" id="CHEBI:15378"/>
        <dbReference type="ChEBI" id="CHEBI:15379"/>
        <dbReference type="ChEBI" id="CHEBI:29033"/>
        <dbReference type="ChEBI" id="CHEBI:29034"/>
        <dbReference type="EC" id="7.1.1.9"/>
    </reaction>
</comment>
<reference evidence="12 13" key="1">
    <citation type="submission" date="2016-06" db="EMBL/GenBank/DDBJ databases">
        <authorList>
            <person name="Sutton G."/>
            <person name="Brinkac L."/>
            <person name="Sanka R."/>
            <person name="Adams M."/>
            <person name="Lau E."/>
            <person name="Garcia-Basteiro A."/>
            <person name="Lopez-Varela E."/>
            <person name="Palencia S."/>
        </authorList>
    </citation>
    <scope>NUCLEOTIDE SEQUENCE [LARGE SCALE GENOMIC DNA]</scope>
    <source>
        <strain evidence="12 13">1211594.5</strain>
    </source>
</reference>
<evidence type="ECO:0000313" key="13">
    <source>
        <dbReference type="Proteomes" id="UP000093712"/>
    </source>
</evidence>
<evidence type="ECO:0000256" key="2">
    <source>
        <dbReference type="ARBA" id="ARBA00010581"/>
    </source>
</evidence>
<feature type="domain" description="Heme-copper oxidase subunit III family profile" evidence="11">
    <location>
        <begin position="29"/>
        <end position="200"/>
    </location>
</feature>
<dbReference type="Pfam" id="PF00510">
    <property type="entry name" value="COX3"/>
    <property type="match status" value="1"/>
</dbReference>
<organism evidence="12 13">
    <name type="scientific">Mycolicibacter heraklionensis</name>
    <dbReference type="NCBI Taxonomy" id="512402"/>
    <lineage>
        <taxon>Bacteria</taxon>
        <taxon>Bacillati</taxon>
        <taxon>Actinomycetota</taxon>
        <taxon>Actinomycetes</taxon>
        <taxon>Mycobacteriales</taxon>
        <taxon>Mycobacteriaceae</taxon>
        <taxon>Mycolicibacter</taxon>
    </lineage>
</organism>
<evidence type="ECO:0000313" key="12">
    <source>
        <dbReference type="EMBL" id="OBK84218.1"/>
    </source>
</evidence>
<feature type="transmembrane region" description="Helical" evidence="10">
    <location>
        <begin position="97"/>
        <end position="119"/>
    </location>
</feature>
<dbReference type="GO" id="GO:0019646">
    <property type="term" value="P:aerobic electron transport chain"/>
    <property type="evidence" value="ECO:0007669"/>
    <property type="project" value="InterPro"/>
</dbReference>
<sequence>MTDQKAPTVRRLGTAGRHPATHLPGDGHMWFMVLGDLFIFGSYFVAYMVFRAKAPAEFLADQQHLNVTLGVVNTIVLITSSWLVVESVHATRAGNRAGAIGLVRGAMFCGVLFAVIKVYEWTAEIQAGYTNSSTFFSFYYVLTGVHLFHVALGLIILGVVIRDLRNPRRARIGMVEQGATYWHMVDLLWVVIFALLYVMR</sequence>
<comment type="caution">
    <text evidence="12">The sequence shown here is derived from an EMBL/GenBank/DDBJ whole genome shotgun (WGS) entry which is preliminary data.</text>
</comment>
<dbReference type="RefSeq" id="WP_065040921.1">
    <property type="nucleotide sequence ID" value="NZ_LZME01000095.1"/>
</dbReference>
<feature type="transmembrane region" description="Helical" evidence="10">
    <location>
        <begin position="29"/>
        <end position="50"/>
    </location>
</feature>
<feature type="transmembrane region" description="Helical" evidence="10">
    <location>
        <begin position="65"/>
        <end position="85"/>
    </location>
</feature>
<name>A0AA91EYM4_9MYCO</name>
<evidence type="ECO:0000259" key="11">
    <source>
        <dbReference type="PROSITE" id="PS50253"/>
    </source>
</evidence>
<evidence type="ECO:0000256" key="4">
    <source>
        <dbReference type="ARBA" id="ARBA00022692"/>
    </source>
</evidence>
<evidence type="ECO:0000256" key="8">
    <source>
        <dbReference type="ARBA" id="ARBA00047816"/>
    </source>
</evidence>
<feature type="transmembrane region" description="Helical" evidence="10">
    <location>
        <begin position="181"/>
        <end position="199"/>
    </location>
</feature>
<dbReference type="PANTHER" id="PTHR11403:SF6">
    <property type="entry name" value="NITRIC OXIDE REDUCTASE SUBUNIT E"/>
    <property type="match status" value="1"/>
</dbReference>
<dbReference type="Gene3D" id="1.20.120.80">
    <property type="entry name" value="Cytochrome c oxidase, subunit III, four-helix bundle"/>
    <property type="match status" value="1"/>
</dbReference>
<accession>A0AA91EYM4</accession>
<dbReference type="EMBL" id="LZME01000095">
    <property type="protein sequence ID" value="OBK84218.1"/>
    <property type="molecule type" value="Genomic_DNA"/>
</dbReference>